<evidence type="ECO:0000313" key="2">
    <source>
        <dbReference type="EMBL" id="KII72771.1"/>
    </source>
</evidence>
<gene>
    <name evidence="2" type="ORF">RF11_08401</name>
</gene>
<feature type="compositionally biased region" description="Basic and acidic residues" evidence="1">
    <location>
        <begin position="177"/>
        <end position="186"/>
    </location>
</feature>
<organism evidence="2 3">
    <name type="scientific">Thelohanellus kitauei</name>
    <name type="common">Myxosporean</name>
    <dbReference type="NCBI Taxonomy" id="669202"/>
    <lineage>
        <taxon>Eukaryota</taxon>
        <taxon>Metazoa</taxon>
        <taxon>Cnidaria</taxon>
        <taxon>Myxozoa</taxon>
        <taxon>Myxosporea</taxon>
        <taxon>Bivalvulida</taxon>
        <taxon>Platysporina</taxon>
        <taxon>Myxobolidae</taxon>
        <taxon>Thelohanellus</taxon>
    </lineage>
</organism>
<name>A0A0C2MZK3_THEKT</name>
<protein>
    <submittedName>
        <fullName evidence="2">Uncharacterized protein</fullName>
    </submittedName>
</protein>
<feature type="region of interest" description="Disordered" evidence="1">
    <location>
        <begin position="162"/>
        <end position="188"/>
    </location>
</feature>
<dbReference type="Proteomes" id="UP000031668">
    <property type="component" value="Unassembled WGS sequence"/>
</dbReference>
<sequence length="201" mass="22293">MERTVGHLSLYCIISNILNLVNSFELESASYGSSYKRNFFSNISVVQSSKGPTPSHGDIGRDWAGSYLAASKLVTTRNDQPQPVTLLRVDPTKIEDEKYCKLFCRQFSGFPISAPDDQISEAAEYKFVVFLNFLQATAADPVAVMKTCNDATKAKCMADILKPDESEPTNTDPSVDPSKDKNKDGQKLGYGLSWASFQLRW</sequence>
<dbReference type="EMBL" id="JWZT01001102">
    <property type="protein sequence ID" value="KII72771.1"/>
    <property type="molecule type" value="Genomic_DNA"/>
</dbReference>
<proteinExistence type="predicted"/>
<keyword evidence="3" id="KW-1185">Reference proteome</keyword>
<dbReference type="AlphaFoldDB" id="A0A0C2MZK3"/>
<comment type="caution">
    <text evidence="2">The sequence shown here is derived from an EMBL/GenBank/DDBJ whole genome shotgun (WGS) entry which is preliminary data.</text>
</comment>
<accession>A0A0C2MZK3</accession>
<reference evidence="2 3" key="1">
    <citation type="journal article" date="2014" name="Genome Biol. Evol.">
        <title>The genome of the myxosporean Thelohanellus kitauei shows adaptations to nutrient acquisition within its fish host.</title>
        <authorList>
            <person name="Yang Y."/>
            <person name="Xiong J."/>
            <person name="Zhou Z."/>
            <person name="Huo F."/>
            <person name="Miao W."/>
            <person name="Ran C."/>
            <person name="Liu Y."/>
            <person name="Zhang J."/>
            <person name="Feng J."/>
            <person name="Wang M."/>
            <person name="Wang M."/>
            <person name="Wang L."/>
            <person name="Yao B."/>
        </authorList>
    </citation>
    <scope>NUCLEOTIDE SEQUENCE [LARGE SCALE GENOMIC DNA]</scope>
    <source>
        <strain evidence="2">Wuqing</strain>
    </source>
</reference>
<evidence type="ECO:0000256" key="1">
    <source>
        <dbReference type="SAM" id="MobiDB-lite"/>
    </source>
</evidence>
<evidence type="ECO:0000313" key="3">
    <source>
        <dbReference type="Proteomes" id="UP000031668"/>
    </source>
</evidence>